<dbReference type="Gene3D" id="3.30.530.20">
    <property type="match status" value="1"/>
</dbReference>
<dbReference type="InterPro" id="IPR019587">
    <property type="entry name" value="Polyketide_cyclase/dehydratase"/>
</dbReference>
<proteinExistence type="predicted"/>
<reference evidence="1 2" key="1">
    <citation type="submission" date="2022-04" db="EMBL/GenBank/DDBJ databases">
        <title>Leucobacter sp. isolated from rhizosphere of onion.</title>
        <authorList>
            <person name="Won M."/>
            <person name="Lee C.-M."/>
            <person name="Woen H.-Y."/>
            <person name="Kwon S.-W."/>
        </authorList>
    </citation>
    <scope>NUCLEOTIDE SEQUENCE [LARGE SCALE GENOMIC DNA]</scope>
    <source>
        <strain evidence="1 2">H25R-14</strain>
    </source>
</reference>
<gene>
    <name evidence="1" type="ORF">MUN76_12020</name>
</gene>
<name>A0ABY4FU36_9MICO</name>
<dbReference type="CDD" id="cd07812">
    <property type="entry name" value="SRPBCC"/>
    <property type="match status" value="1"/>
</dbReference>
<accession>A0ABY4FU36</accession>
<organism evidence="1 2">
    <name type="scientific">Leucobacter rhizosphaerae</name>
    <dbReference type="NCBI Taxonomy" id="2932245"/>
    <lineage>
        <taxon>Bacteria</taxon>
        <taxon>Bacillati</taxon>
        <taxon>Actinomycetota</taxon>
        <taxon>Actinomycetes</taxon>
        <taxon>Micrococcales</taxon>
        <taxon>Microbacteriaceae</taxon>
        <taxon>Leucobacter</taxon>
    </lineage>
</organism>
<dbReference type="Proteomes" id="UP000831775">
    <property type="component" value="Chromosome"/>
</dbReference>
<dbReference type="EMBL" id="CP095043">
    <property type="protein sequence ID" value="UOQ59767.1"/>
    <property type="molecule type" value="Genomic_DNA"/>
</dbReference>
<evidence type="ECO:0000313" key="2">
    <source>
        <dbReference type="Proteomes" id="UP000831775"/>
    </source>
</evidence>
<protein>
    <submittedName>
        <fullName evidence="1">SRPBCC family protein</fullName>
    </submittedName>
</protein>
<dbReference type="Pfam" id="PF10604">
    <property type="entry name" value="Polyketide_cyc2"/>
    <property type="match status" value="1"/>
</dbReference>
<dbReference type="SUPFAM" id="SSF55961">
    <property type="entry name" value="Bet v1-like"/>
    <property type="match status" value="1"/>
</dbReference>
<evidence type="ECO:0000313" key="1">
    <source>
        <dbReference type="EMBL" id="UOQ59767.1"/>
    </source>
</evidence>
<dbReference type="InterPro" id="IPR023393">
    <property type="entry name" value="START-like_dom_sf"/>
</dbReference>
<sequence length="150" mass="16828">MATNTRHFQCPPEAVFDVLADGWLYPTWVVGAARMRDVDEGWPGPGARLRHSFGAWPILTDDTTRCVEWDPPTRAVFIARGWPMGEARVAFDVEARASGCWVTMTEAAIRGPVALVPRPLTNALLRWRNTEVLRRLAYIAEAKRGPDRAE</sequence>
<dbReference type="RefSeq" id="WP_244684964.1">
    <property type="nucleotide sequence ID" value="NZ_CP095043.1"/>
</dbReference>
<keyword evidence="2" id="KW-1185">Reference proteome</keyword>